<feature type="compositionally biased region" description="Low complexity" evidence="4">
    <location>
        <begin position="1"/>
        <end position="17"/>
    </location>
</feature>
<feature type="coiled-coil region" evidence="3">
    <location>
        <begin position="189"/>
        <end position="216"/>
    </location>
</feature>
<dbReference type="InParanoid" id="A0A6P3ZIC8"/>
<dbReference type="PANTHER" id="PTHR31234">
    <property type="entry name" value="LATE EMBRYOGENESIS ABUNDANT (LEA) HYDROXYPROLINE-RICH GLYCOPROTEIN FAMILY"/>
    <property type="match status" value="1"/>
</dbReference>
<dbReference type="FunCoup" id="A0A6P3ZIC8">
    <property type="interactions" value="12"/>
</dbReference>
<gene>
    <name evidence="7" type="primary">LOC107411583</name>
</gene>
<dbReference type="AlphaFoldDB" id="A0A6P3ZIC8"/>
<name>A0A6P3ZIC8_ZIZJJ</name>
<organism evidence="6 7">
    <name type="scientific">Ziziphus jujuba</name>
    <name type="common">Chinese jujube</name>
    <name type="synonym">Ziziphus sativa</name>
    <dbReference type="NCBI Taxonomy" id="326968"/>
    <lineage>
        <taxon>Eukaryota</taxon>
        <taxon>Viridiplantae</taxon>
        <taxon>Streptophyta</taxon>
        <taxon>Embryophyta</taxon>
        <taxon>Tracheophyta</taxon>
        <taxon>Spermatophyta</taxon>
        <taxon>Magnoliopsida</taxon>
        <taxon>eudicotyledons</taxon>
        <taxon>Gunneridae</taxon>
        <taxon>Pentapetalae</taxon>
        <taxon>rosids</taxon>
        <taxon>fabids</taxon>
        <taxon>Rosales</taxon>
        <taxon>Rhamnaceae</taxon>
        <taxon>Paliureae</taxon>
        <taxon>Ziziphus</taxon>
    </lineage>
</organism>
<keyword evidence="5" id="KW-1133">Transmembrane helix</keyword>
<dbReference type="Proteomes" id="UP001652623">
    <property type="component" value="Chromosome 10"/>
</dbReference>
<sequence>MADSRTTTTTTRRTAGPILPPPPGSGGHFEPKGSRHVAFMELPPKHHSDYERSSDSSEHNPHCFACGMRTFMCIFVFFLLLLVIGAIFISFLYAGLPRVQIRRFEFSKLNISEKISNTSNSTSTSGKVHLTADTDILMVFRNRNGISKLKYGSFSVKVSWQDIKLGRTEIAAFTQDKNNSTTFSLRTRVEEQEVDLEDLNELKTELENENAVFHLALRGDLGFNFGSLNVHGLPTSINCNPKKQQIDLARRPRCRVRLFPV</sequence>
<dbReference type="GO" id="GO:0005886">
    <property type="term" value="C:plasma membrane"/>
    <property type="evidence" value="ECO:0007669"/>
    <property type="project" value="TreeGrafter"/>
</dbReference>
<keyword evidence="3" id="KW-0175">Coiled coil</keyword>
<evidence type="ECO:0000256" key="1">
    <source>
        <dbReference type="ARBA" id="ARBA00004370"/>
    </source>
</evidence>
<proteinExistence type="predicted"/>
<evidence type="ECO:0000256" key="3">
    <source>
        <dbReference type="SAM" id="Coils"/>
    </source>
</evidence>
<dbReference type="InterPro" id="IPR044839">
    <property type="entry name" value="NDR1-like"/>
</dbReference>
<comment type="subcellular location">
    <subcellularLocation>
        <location evidence="1">Membrane</location>
    </subcellularLocation>
</comment>
<evidence type="ECO:0000256" key="2">
    <source>
        <dbReference type="ARBA" id="ARBA00023136"/>
    </source>
</evidence>
<feature type="transmembrane region" description="Helical" evidence="5">
    <location>
        <begin position="74"/>
        <end position="96"/>
    </location>
</feature>
<dbReference type="RefSeq" id="XP_015874678.4">
    <property type="nucleotide sequence ID" value="XM_016019192.4"/>
</dbReference>
<keyword evidence="2 5" id="KW-0472">Membrane</keyword>
<reference evidence="7" key="1">
    <citation type="submission" date="2025-08" db="UniProtKB">
        <authorList>
            <consortium name="RefSeq"/>
        </authorList>
    </citation>
    <scope>IDENTIFICATION</scope>
    <source>
        <tissue evidence="7">Seedling</tissue>
    </source>
</reference>
<protein>
    <submittedName>
        <fullName evidence="7">Uncharacterized protein LOC107411583</fullName>
    </submittedName>
</protein>
<evidence type="ECO:0000256" key="4">
    <source>
        <dbReference type="SAM" id="MobiDB-lite"/>
    </source>
</evidence>
<dbReference type="GeneID" id="107411583"/>
<dbReference type="PANTHER" id="PTHR31234:SF32">
    <property type="entry name" value="LATE EMBRYOGENESIS ABUNDANT (LEA) HYDROXYPROLINE-RICH GLYCOPROTEIN FAMILY"/>
    <property type="match status" value="1"/>
</dbReference>
<accession>A0A6P3ZIC8</accession>
<keyword evidence="5" id="KW-0812">Transmembrane</keyword>
<evidence type="ECO:0000256" key="5">
    <source>
        <dbReference type="SAM" id="Phobius"/>
    </source>
</evidence>
<dbReference type="GO" id="GO:0098542">
    <property type="term" value="P:defense response to other organism"/>
    <property type="evidence" value="ECO:0007669"/>
    <property type="project" value="InterPro"/>
</dbReference>
<dbReference type="KEGG" id="zju:107411583"/>
<evidence type="ECO:0000313" key="6">
    <source>
        <dbReference type="Proteomes" id="UP001652623"/>
    </source>
</evidence>
<feature type="region of interest" description="Disordered" evidence="4">
    <location>
        <begin position="1"/>
        <end position="33"/>
    </location>
</feature>
<evidence type="ECO:0000313" key="7">
    <source>
        <dbReference type="RefSeq" id="XP_015874678.4"/>
    </source>
</evidence>
<keyword evidence="6" id="KW-1185">Reference proteome</keyword>